<accession>A0ABY7DF93</accession>
<dbReference type="EMBL" id="CP111013">
    <property type="protein sequence ID" value="WAQ96359.1"/>
    <property type="molecule type" value="Genomic_DNA"/>
</dbReference>
<dbReference type="Proteomes" id="UP001164746">
    <property type="component" value="Chromosome 2"/>
</dbReference>
<name>A0ABY7DF93_MYAAR</name>
<feature type="region of interest" description="Disordered" evidence="1">
    <location>
        <begin position="88"/>
        <end position="112"/>
    </location>
</feature>
<organism evidence="2 3">
    <name type="scientific">Mya arenaria</name>
    <name type="common">Soft-shell clam</name>
    <dbReference type="NCBI Taxonomy" id="6604"/>
    <lineage>
        <taxon>Eukaryota</taxon>
        <taxon>Metazoa</taxon>
        <taxon>Spiralia</taxon>
        <taxon>Lophotrochozoa</taxon>
        <taxon>Mollusca</taxon>
        <taxon>Bivalvia</taxon>
        <taxon>Autobranchia</taxon>
        <taxon>Heteroconchia</taxon>
        <taxon>Euheterodonta</taxon>
        <taxon>Imparidentia</taxon>
        <taxon>Neoheterodontei</taxon>
        <taxon>Myida</taxon>
        <taxon>Myoidea</taxon>
        <taxon>Myidae</taxon>
        <taxon>Mya</taxon>
    </lineage>
</organism>
<protein>
    <submittedName>
        <fullName evidence="2">Uncharacterized protein</fullName>
    </submittedName>
</protein>
<gene>
    <name evidence="2" type="ORF">MAR_029049</name>
</gene>
<keyword evidence="3" id="KW-1185">Reference proteome</keyword>
<evidence type="ECO:0000256" key="1">
    <source>
        <dbReference type="SAM" id="MobiDB-lite"/>
    </source>
</evidence>
<reference evidence="2" key="1">
    <citation type="submission" date="2022-11" db="EMBL/GenBank/DDBJ databases">
        <title>Centuries of genome instability and evolution in soft-shell clam transmissible cancer (bioRxiv).</title>
        <authorList>
            <person name="Hart S.F.M."/>
            <person name="Yonemitsu M.A."/>
            <person name="Giersch R.M."/>
            <person name="Beal B.F."/>
            <person name="Arriagada G."/>
            <person name="Davis B.W."/>
            <person name="Ostrander E.A."/>
            <person name="Goff S.P."/>
            <person name="Metzger M.J."/>
        </authorList>
    </citation>
    <scope>NUCLEOTIDE SEQUENCE</scope>
    <source>
        <strain evidence="2">MELC-2E11</strain>
        <tissue evidence="2">Siphon/mantle</tissue>
    </source>
</reference>
<evidence type="ECO:0000313" key="2">
    <source>
        <dbReference type="EMBL" id="WAQ96359.1"/>
    </source>
</evidence>
<sequence length="112" mass="13158">MFNVDSPDNLKCAICCLELTVNMFCRLDCADFGYYCYHHWCSGIPHLQTTKTCLCFHSNSQLYHRTPTNYHGTPLNYNRTAKNYHRFSTEPTQPTMDHQENQELSRTRTLTN</sequence>
<proteinExistence type="predicted"/>
<evidence type="ECO:0000313" key="3">
    <source>
        <dbReference type="Proteomes" id="UP001164746"/>
    </source>
</evidence>
<feature type="compositionally biased region" description="Basic and acidic residues" evidence="1">
    <location>
        <begin position="97"/>
        <end position="106"/>
    </location>
</feature>